<accession>A0A381FP34</accession>
<dbReference type="AlphaFoldDB" id="A0A381FP34"/>
<dbReference type="EMBL" id="FTMF01000018">
    <property type="protein sequence ID" value="SIR32645.1"/>
    <property type="molecule type" value="Genomic_DNA"/>
</dbReference>
<protein>
    <submittedName>
        <fullName evidence="3">Uncharacterized protein</fullName>
    </submittedName>
</protein>
<dbReference type="Proteomes" id="UP000255231">
    <property type="component" value="Unassembled WGS sequence"/>
</dbReference>
<evidence type="ECO:0000256" key="1">
    <source>
        <dbReference type="SAM" id="MobiDB-lite"/>
    </source>
</evidence>
<evidence type="ECO:0000313" key="5">
    <source>
        <dbReference type="Proteomes" id="UP000185725"/>
    </source>
</evidence>
<evidence type="ECO:0000313" key="3">
    <source>
        <dbReference type="EMBL" id="SUX48319.1"/>
    </source>
</evidence>
<dbReference type="GeneID" id="303675359"/>
<dbReference type="EMBL" id="UFVS01000003">
    <property type="protein sequence ID" value="SUY54011.1"/>
    <property type="molecule type" value="Genomic_DNA"/>
</dbReference>
<dbReference type="EMBL" id="UFVR01000004">
    <property type="protein sequence ID" value="SUX48319.1"/>
    <property type="molecule type" value="Genomic_DNA"/>
</dbReference>
<sequence length="167" mass="18938">MMGITNLNNTHLDNAKLASILDAITTLEIALEDFNINLSPQDRKRYGSINEQNKLLVNKVYDYNKNQPNLSAPDLDWQEFEDDYNSRRNLEGMISRFNSLVTKLVDAKTLHDYDNYHAALEDYAFTSYKAGSSASGFQTKQADLKQFFGRSSAPKKPDTETPESESV</sequence>
<name>A0A381FP34_9FLAO</name>
<proteinExistence type="predicted"/>
<evidence type="ECO:0000313" key="6">
    <source>
        <dbReference type="Proteomes" id="UP000254282"/>
    </source>
</evidence>
<reference evidence="6 7" key="2">
    <citation type="submission" date="2018-06" db="EMBL/GenBank/DDBJ databases">
        <authorList>
            <consortium name="Pathogen Informatics"/>
            <person name="Doyle S."/>
        </authorList>
    </citation>
    <scope>NUCLEOTIDE SEQUENCE [LARGE SCALE GENOMIC DNA]</scope>
    <source>
        <strain evidence="3 6">NCTC13532</strain>
        <strain evidence="4 7">NCTC13560</strain>
    </source>
</reference>
<dbReference type="Proteomes" id="UP000185725">
    <property type="component" value="Unassembled WGS sequence"/>
</dbReference>
<evidence type="ECO:0000313" key="7">
    <source>
        <dbReference type="Proteomes" id="UP000255231"/>
    </source>
</evidence>
<gene>
    <name evidence="3" type="ORF">NCTC13532_03926</name>
    <name evidence="4" type="ORF">NCTC13560_03976</name>
    <name evidence="2" type="ORF">SAMN05421682_11818</name>
</gene>
<reference evidence="2 5" key="1">
    <citation type="submission" date="2017-01" db="EMBL/GenBank/DDBJ databases">
        <authorList>
            <person name="Varghese N."/>
            <person name="Submissions S."/>
        </authorList>
    </citation>
    <scope>NUCLEOTIDE SEQUENCE [LARGE SCALE GENOMIC DNA]</scope>
    <source>
        <strain evidence="2 5">ATCC 27950</strain>
    </source>
</reference>
<evidence type="ECO:0000313" key="2">
    <source>
        <dbReference type="EMBL" id="SIR32645.1"/>
    </source>
</evidence>
<dbReference type="Proteomes" id="UP000254282">
    <property type="component" value="Unassembled WGS sequence"/>
</dbReference>
<keyword evidence="5" id="KW-1185">Reference proteome</keyword>
<dbReference type="RefSeq" id="WP_394337937.1">
    <property type="nucleotide sequence ID" value="NZ_CP033928.1"/>
</dbReference>
<evidence type="ECO:0000313" key="4">
    <source>
        <dbReference type="EMBL" id="SUY54011.1"/>
    </source>
</evidence>
<feature type="region of interest" description="Disordered" evidence="1">
    <location>
        <begin position="148"/>
        <end position="167"/>
    </location>
</feature>
<organism evidence="3 6">
    <name type="scientific">Chryseobacterium indoltheticum</name>
    <dbReference type="NCBI Taxonomy" id="254"/>
    <lineage>
        <taxon>Bacteria</taxon>
        <taxon>Pseudomonadati</taxon>
        <taxon>Bacteroidota</taxon>
        <taxon>Flavobacteriia</taxon>
        <taxon>Flavobacteriales</taxon>
        <taxon>Weeksellaceae</taxon>
        <taxon>Chryseobacterium group</taxon>
        <taxon>Chryseobacterium</taxon>
    </lineage>
</organism>